<dbReference type="EMBL" id="CP060244">
    <property type="protein sequence ID" value="QNT78472.1"/>
    <property type="molecule type" value="Genomic_DNA"/>
</dbReference>
<dbReference type="KEGG" id="ebla:JGUZn3_02950"/>
<keyword evidence="3" id="KW-1185">Reference proteome</keyword>
<protein>
    <submittedName>
        <fullName evidence="2">Uncharacterized protein</fullName>
    </submittedName>
</protein>
<accession>A0A7H1NRR2</accession>
<gene>
    <name evidence="1" type="ORF">JGUZn3_02950</name>
    <name evidence="2" type="ORF">JGUZn3_12460</name>
</gene>
<dbReference type="RefSeq" id="WP_203412741.1">
    <property type="nucleotide sequence ID" value="NZ_CP060244.1"/>
</dbReference>
<proteinExistence type="predicted"/>
<dbReference type="AlphaFoldDB" id="A0A7H1NRR2"/>
<name>A0A7H1NRR2_9PROT</name>
<evidence type="ECO:0000313" key="2">
    <source>
        <dbReference type="EMBL" id="QNT78472.1"/>
    </source>
</evidence>
<dbReference type="Proteomes" id="UP000516349">
    <property type="component" value="Chromosome"/>
</dbReference>
<dbReference type="EMBL" id="CP060244">
    <property type="protein sequence ID" value="QNT77552.1"/>
    <property type="molecule type" value="Genomic_DNA"/>
</dbReference>
<organism evidence="2 3">
    <name type="scientific">Entomobacter blattae</name>
    <dbReference type="NCBI Taxonomy" id="2762277"/>
    <lineage>
        <taxon>Bacteria</taxon>
        <taxon>Pseudomonadati</taxon>
        <taxon>Pseudomonadota</taxon>
        <taxon>Alphaproteobacteria</taxon>
        <taxon>Acetobacterales</taxon>
        <taxon>Acetobacteraceae</taxon>
        <taxon>Entomobacter</taxon>
    </lineage>
</organism>
<evidence type="ECO:0000313" key="3">
    <source>
        <dbReference type="Proteomes" id="UP000516349"/>
    </source>
</evidence>
<evidence type="ECO:0000313" key="1">
    <source>
        <dbReference type="EMBL" id="QNT77552.1"/>
    </source>
</evidence>
<reference evidence="2 3" key="1">
    <citation type="submission" date="2020-08" db="EMBL/GenBank/DDBJ databases">
        <title>Complete genome sequence of Entomobacter blattae G55GP.</title>
        <authorList>
            <person name="Poehlein A."/>
            <person name="Guzman J."/>
            <person name="Daniel R."/>
            <person name="Vilcinskas A."/>
        </authorList>
    </citation>
    <scope>NUCLEOTIDE SEQUENCE [LARGE SCALE GENOMIC DNA]</scope>
    <source>
        <strain evidence="2 3">G55GP</strain>
    </source>
</reference>
<sequence length="356" mass="36437">MTDIRYLDGNSGELVIRSGGTSFEEYDGTAGNRVSLDFRVSSAPNVTVSGLGSDSFIMAANNGNYNVTGLSIDNRIPVFVDNSVQNAIFTLQDALLVMNGEGGRANATVYDRGNSQIWAGSGTINHTLQSTATGSQLFAGKETGTFNLSGSGQAPVDVILNAVKSESDNYTVNVNNSAGATLFASTGQFSFTGRNTDLVLNDNSVQQGASSQLNLLGDDTLWSGSGIVSALLSGKNNTIAVSGSGAISLTGNGASDGTVSIFTASDAGTGKVSYVQGIEQASIDLKNAFDITLGTGNAVISDFIGSSSLQSLHLAEGQSVTGVTHANGNSVFSLSTGNTVTFLNNATVDQNIFAVA</sequence>
<dbReference type="KEGG" id="ebla:JGUZn3_12460"/>